<protein>
    <recommendedName>
        <fullName evidence="4">C-type lectin domain-containing protein</fullName>
    </recommendedName>
</protein>
<dbReference type="PRINTS" id="PR01504">
    <property type="entry name" value="PNCREATITSAP"/>
</dbReference>
<dbReference type="InterPro" id="IPR016187">
    <property type="entry name" value="CTDL_fold"/>
</dbReference>
<accession>C3ZH06</accession>
<dbReference type="CDD" id="cd00037">
    <property type="entry name" value="CLECT"/>
    <property type="match status" value="1"/>
</dbReference>
<dbReference type="SMART" id="SM00034">
    <property type="entry name" value="CLECT"/>
    <property type="match status" value="1"/>
</dbReference>
<dbReference type="InterPro" id="IPR001304">
    <property type="entry name" value="C-type_lectin-like"/>
</dbReference>
<dbReference type="InterPro" id="IPR018378">
    <property type="entry name" value="C-type_lectin_CS"/>
</dbReference>
<sequence length="625" mass="68564">RRKLIMKILCAIFIGSTLLLAVSSAAVSDEIMSDEAENADASLLQLLKDVIADSSTQQGDSDEVENILDDLREITEESGLDLEEPDLEEPDLEEPDFEEADLEGTDLEGTEDAAETPLEVADDELNTTKGCQGHQVGDQWGTPEHDNCICQGSDRLCYHVDCLSGSVPVSDSNGPWSCDAGLSKKDITGSDLVMWNGEKRGLPFAAAGVGVAAAVGAAAVGGAAAVAGAAVVGTAVVGFAGYLGAVTTVGFILDRVEHAKTMAQLNAIQNKLHVLDAKLDKLTQAVRDLQLGQYYLHQGQQQLLLGQQYLHQATLYGRDELRLLNMIDTVSRMEVRDGHYTGVYNPEGWADHVLSYGSDGVQQVLHNLLNMVKPRSLLFGGKSVFEIFHEQLKGDIPKYKEKMPKKVTQVYSLLGGGYAVWITALRIKGRTDEIPAKKNEAEQALASLAPGLLKYFVYGACDCPIGWQPHAKKCYKLYTLKKTWSEASAHCRNQGPGGMLAMVKDSGTNGFLRYLMVTESKTEAFWLGLNDRASEGHWKWPDGSSLRYHIWSRGEPNNAGNEDCVETSGRGVWNDGRCNWKRFFICERKTYVNAVSCVDYLWMQDNLTGRGPFEAPLEDDTIYNY</sequence>
<evidence type="ECO:0000256" key="3">
    <source>
        <dbReference type="SAM" id="SignalP"/>
    </source>
</evidence>
<dbReference type="Gene3D" id="3.10.100.10">
    <property type="entry name" value="Mannose-Binding Protein A, subunit A"/>
    <property type="match status" value="1"/>
</dbReference>
<reference evidence="5" key="1">
    <citation type="journal article" date="2008" name="Nature">
        <title>The amphioxus genome and the evolution of the chordate karyotype.</title>
        <authorList>
            <consortium name="US DOE Joint Genome Institute (JGI-PGF)"/>
            <person name="Putnam N.H."/>
            <person name="Butts T."/>
            <person name="Ferrier D.E.K."/>
            <person name="Furlong R.F."/>
            <person name="Hellsten U."/>
            <person name="Kawashima T."/>
            <person name="Robinson-Rechavi M."/>
            <person name="Shoguchi E."/>
            <person name="Terry A."/>
            <person name="Yu J.-K."/>
            <person name="Benito-Gutierrez E.L."/>
            <person name="Dubchak I."/>
            <person name="Garcia-Fernandez J."/>
            <person name="Gibson-Brown J.J."/>
            <person name="Grigoriev I.V."/>
            <person name="Horton A.C."/>
            <person name="de Jong P.J."/>
            <person name="Jurka J."/>
            <person name="Kapitonov V.V."/>
            <person name="Kohara Y."/>
            <person name="Kuroki Y."/>
            <person name="Lindquist E."/>
            <person name="Lucas S."/>
            <person name="Osoegawa K."/>
            <person name="Pennacchio L.A."/>
            <person name="Salamov A.A."/>
            <person name="Satou Y."/>
            <person name="Sauka-Spengler T."/>
            <person name="Schmutz J."/>
            <person name="Shin-I T."/>
            <person name="Toyoda A."/>
            <person name="Bronner-Fraser M."/>
            <person name="Fujiyama A."/>
            <person name="Holland L.Z."/>
            <person name="Holland P.W.H."/>
            <person name="Satoh N."/>
            <person name="Rokhsar D.S."/>
        </authorList>
    </citation>
    <scope>NUCLEOTIDE SEQUENCE [LARGE SCALE GENOMIC DNA]</scope>
    <source>
        <strain evidence="5">S238N-H82</strain>
        <tissue evidence="5">Testes</tissue>
    </source>
</reference>
<dbReference type="InterPro" id="IPR016186">
    <property type="entry name" value="C-type_lectin-like/link_sf"/>
</dbReference>
<feature type="chain" id="PRO_5002934616" description="C-type lectin domain-containing protein" evidence="3">
    <location>
        <begin position="26"/>
        <end position="625"/>
    </location>
</feature>
<dbReference type="InterPro" id="IPR050111">
    <property type="entry name" value="C-type_lectin/snaclec_domain"/>
</dbReference>
<evidence type="ECO:0000313" key="5">
    <source>
        <dbReference type="EMBL" id="EEN48153.1"/>
    </source>
</evidence>
<keyword evidence="1" id="KW-1015">Disulfide bond</keyword>
<proteinExistence type="predicted"/>
<evidence type="ECO:0000256" key="1">
    <source>
        <dbReference type="ARBA" id="ARBA00023157"/>
    </source>
</evidence>
<dbReference type="PROSITE" id="PS50041">
    <property type="entry name" value="C_TYPE_LECTIN_2"/>
    <property type="match status" value="1"/>
</dbReference>
<dbReference type="PANTHER" id="PTHR22803">
    <property type="entry name" value="MANNOSE, PHOSPHOLIPASE, LECTIN RECEPTOR RELATED"/>
    <property type="match status" value="1"/>
</dbReference>
<dbReference type="Pfam" id="PF00059">
    <property type="entry name" value="Lectin_C"/>
    <property type="match status" value="1"/>
</dbReference>
<feature type="domain" description="C-type lectin" evidence="4">
    <location>
        <begin position="470"/>
        <end position="587"/>
    </location>
</feature>
<dbReference type="InParanoid" id="C3ZH06"/>
<gene>
    <name evidence="5" type="ORF">BRAFLDRAFT_85013</name>
</gene>
<feature type="non-terminal residue" evidence="5">
    <location>
        <position position="1"/>
    </location>
</feature>
<name>C3ZH06_BRAFL</name>
<dbReference type="AlphaFoldDB" id="C3ZH06"/>
<feature type="signal peptide" evidence="3">
    <location>
        <begin position="1"/>
        <end position="25"/>
    </location>
</feature>
<keyword evidence="3" id="KW-0732">Signal</keyword>
<feature type="region of interest" description="Disordered" evidence="2">
    <location>
        <begin position="76"/>
        <end position="99"/>
    </location>
</feature>
<organism>
    <name type="scientific">Branchiostoma floridae</name>
    <name type="common">Florida lancelet</name>
    <name type="synonym">Amphioxus</name>
    <dbReference type="NCBI Taxonomy" id="7739"/>
    <lineage>
        <taxon>Eukaryota</taxon>
        <taxon>Metazoa</taxon>
        <taxon>Chordata</taxon>
        <taxon>Cephalochordata</taxon>
        <taxon>Leptocardii</taxon>
        <taxon>Amphioxiformes</taxon>
        <taxon>Branchiostomatidae</taxon>
        <taxon>Branchiostoma</taxon>
    </lineage>
</organism>
<dbReference type="PROSITE" id="PS00615">
    <property type="entry name" value="C_TYPE_LECTIN_1"/>
    <property type="match status" value="1"/>
</dbReference>
<dbReference type="SUPFAM" id="SSF56436">
    <property type="entry name" value="C-type lectin-like"/>
    <property type="match status" value="1"/>
</dbReference>
<evidence type="ECO:0000256" key="2">
    <source>
        <dbReference type="SAM" id="MobiDB-lite"/>
    </source>
</evidence>
<dbReference type="EMBL" id="GG666621">
    <property type="protein sequence ID" value="EEN48153.1"/>
    <property type="molecule type" value="Genomic_DNA"/>
</dbReference>
<dbReference type="eggNOG" id="KOG4297">
    <property type="taxonomic scope" value="Eukaryota"/>
</dbReference>
<evidence type="ECO:0000259" key="4">
    <source>
        <dbReference type="PROSITE" id="PS50041"/>
    </source>
</evidence>